<dbReference type="Proteomes" id="UP000007305">
    <property type="component" value="Chromosome 7"/>
</dbReference>
<evidence type="ECO:0000313" key="2">
    <source>
        <dbReference type="EnsemblPlants" id="Zm00001eb328940_P002"/>
    </source>
</evidence>
<name>A0A804QHQ7_MAIZE</name>
<reference evidence="3" key="1">
    <citation type="submission" date="2015-12" db="EMBL/GenBank/DDBJ databases">
        <title>Update maize B73 reference genome by single molecule sequencing technologies.</title>
        <authorList>
            <consortium name="Maize Genome Sequencing Project"/>
            <person name="Ware D."/>
        </authorList>
    </citation>
    <scope>NUCLEOTIDE SEQUENCE [LARGE SCALE GENOMIC DNA]</scope>
    <source>
        <strain evidence="3">cv. B73</strain>
    </source>
</reference>
<feature type="region of interest" description="Disordered" evidence="1">
    <location>
        <begin position="65"/>
        <end position="88"/>
    </location>
</feature>
<feature type="compositionally biased region" description="Pro residues" evidence="1">
    <location>
        <begin position="70"/>
        <end position="83"/>
    </location>
</feature>
<evidence type="ECO:0000256" key="1">
    <source>
        <dbReference type="SAM" id="MobiDB-lite"/>
    </source>
</evidence>
<reference evidence="2" key="3">
    <citation type="submission" date="2021-05" db="UniProtKB">
        <authorList>
            <consortium name="EnsemblPlants"/>
        </authorList>
    </citation>
    <scope>IDENTIFICATION</scope>
    <source>
        <strain evidence="2">cv. B73</strain>
    </source>
</reference>
<keyword evidence="3" id="KW-1185">Reference proteome</keyword>
<sequence>MNFVYLAIGARLASTLRAVLSSTLRDFCYSLLTQYTYLSYCVQFNYPERDPARGDFKGLGNPAIAVGYPTPEPAPPPTPPPSSPATKLVAGSSECVGASFQEVVGGVGGVDWGRGGEDEDNCTGALELDNLERVSFVMAVQNTHLISSAREKGHPI</sequence>
<proteinExistence type="predicted"/>
<dbReference type="AlphaFoldDB" id="A0A804QHQ7"/>
<evidence type="ECO:0000313" key="3">
    <source>
        <dbReference type="Proteomes" id="UP000007305"/>
    </source>
</evidence>
<accession>A0A804QHQ7</accession>
<dbReference type="EnsemblPlants" id="Zm00001eb328940_T002">
    <property type="protein sequence ID" value="Zm00001eb328940_P002"/>
    <property type="gene ID" value="Zm00001eb328940"/>
</dbReference>
<protein>
    <submittedName>
        <fullName evidence="2">Uncharacterized protein</fullName>
    </submittedName>
</protein>
<organism evidence="2 3">
    <name type="scientific">Zea mays</name>
    <name type="common">Maize</name>
    <dbReference type="NCBI Taxonomy" id="4577"/>
    <lineage>
        <taxon>Eukaryota</taxon>
        <taxon>Viridiplantae</taxon>
        <taxon>Streptophyta</taxon>
        <taxon>Embryophyta</taxon>
        <taxon>Tracheophyta</taxon>
        <taxon>Spermatophyta</taxon>
        <taxon>Magnoliopsida</taxon>
        <taxon>Liliopsida</taxon>
        <taxon>Poales</taxon>
        <taxon>Poaceae</taxon>
        <taxon>PACMAD clade</taxon>
        <taxon>Panicoideae</taxon>
        <taxon>Andropogonodae</taxon>
        <taxon>Andropogoneae</taxon>
        <taxon>Tripsacinae</taxon>
        <taxon>Zea</taxon>
    </lineage>
</organism>
<reference evidence="2" key="2">
    <citation type="submission" date="2019-07" db="EMBL/GenBank/DDBJ databases">
        <authorList>
            <person name="Seetharam A."/>
            <person name="Woodhouse M."/>
            <person name="Cannon E."/>
        </authorList>
    </citation>
    <scope>NUCLEOTIDE SEQUENCE [LARGE SCALE GENOMIC DNA]</scope>
    <source>
        <strain evidence="2">cv. B73</strain>
    </source>
</reference>
<dbReference type="Gramene" id="Zm00001eb328940_T002">
    <property type="protein sequence ID" value="Zm00001eb328940_P002"/>
    <property type="gene ID" value="Zm00001eb328940"/>
</dbReference>